<dbReference type="AlphaFoldDB" id="A0AAV2EUN2"/>
<name>A0AAV2EUN2_9ROSI</name>
<dbReference type="Proteomes" id="UP001497516">
    <property type="component" value="Chromosome 5"/>
</dbReference>
<evidence type="ECO:0000313" key="1">
    <source>
        <dbReference type="EMBL" id="CAL1389303.1"/>
    </source>
</evidence>
<sequence>MGFRNLHFFNIALLGKQVWNLINNPKSLVARMLNAKYYPNTDILQAQLGSDPSYTWRSILVAQKAVKEGIRWRVGNGSDINIWSDCWVAGAEGADYRVTTPKPISGGLTRVIDLIDHEKREWCANMLQNNFNMEDRTKILAIPIPRQPAKDILVWSAERKGCYTVKSAYRQLIKKKATVDIQGDTTVGEEEEAGDENAEAYDPMDWARLWKLTILPKI</sequence>
<dbReference type="EMBL" id="OZ034818">
    <property type="protein sequence ID" value="CAL1389303.1"/>
    <property type="molecule type" value="Genomic_DNA"/>
</dbReference>
<reference evidence="1 2" key="1">
    <citation type="submission" date="2024-04" db="EMBL/GenBank/DDBJ databases">
        <authorList>
            <person name="Fracassetti M."/>
        </authorList>
    </citation>
    <scope>NUCLEOTIDE SEQUENCE [LARGE SCALE GENOMIC DNA]</scope>
</reference>
<keyword evidence="2" id="KW-1185">Reference proteome</keyword>
<evidence type="ECO:0000313" key="2">
    <source>
        <dbReference type="Proteomes" id="UP001497516"/>
    </source>
</evidence>
<proteinExistence type="predicted"/>
<protein>
    <submittedName>
        <fullName evidence="1">Uncharacterized protein</fullName>
    </submittedName>
</protein>
<organism evidence="1 2">
    <name type="scientific">Linum trigynum</name>
    <dbReference type="NCBI Taxonomy" id="586398"/>
    <lineage>
        <taxon>Eukaryota</taxon>
        <taxon>Viridiplantae</taxon>
        <taxon>Streptophyta</taxon>
        <taxon>Embryophyta</taxon>
        <taxon>Tracheophyta</taxon>
        <taxon>Spermatophyta</taxon>
        <taxon>Magnoliopsida</taxon>
        <taxon>eudicotyledons</taxon>
        <taxon>Gunneridae</taxon>
        <taxon>Pentapetalae</taxon>
        <taxon>rosids</taxon>
        <taxon>fabids</taxon>
        <taxon>Malpighiales</taxon>
        <taxon>Linaceae</taxon>
        <taxon>Linum</taxon>
    </lineage>
</organism>
<accession>A0AAV2EUN2</accession>
<gene>
    <name evidence="1" type="ORF">LTRI10_LOCUS30171</name>
</gene>